<sequence>MFDADKPAPNHRSIAIYLSRSLVWCCAEKRPRLGLCSGQEDVELRGDIGASKTEEGEAGFDCEKEEEGFELLLVVGEEEQ</sequence>
<dbReference type="EMBL" id="UZAU01000395">
    <property type="status" value="NOT_ANNOTATED_CDS"/>
    <property type="molecule type" value="Genomic_DNA"/>
</dbReference>
<organism evidence="1 2">
    <name type="scientific">Cannabis sativa</name>
    <name type="common">Hemp</name>
    <name type="synonym">Marijuana</name>
    <dbReference type="NCBI Taxonomy" id="3483"/>
    <lineage>
        <taxon>Eukaryota</taxon>
        <taxon>Viridiplantae</taxon>
        <taxon>Streptophyta</taxon>
        <taxon>Embryophyta</taxon>
        <taxon>Tracheophyta</taxon>
        <taxon>Spermatophyta</taxon>
        <taxon>Magnoliopsida</taxon>
        <taxon>eudicotyledons</taxon>
        <taxon>Gunneridae</taxon>
        <taxon>Pentapetalae</taxon>
        <taxon>rosids</taxon>
        <taxon>fabids</taxon>
        <taxon>Rosales</taxon>
        <taxon>Cannabaceae</taxon>
        <taxon>Cannabis</taxon>
    </lineage>
</organism>
<proteinExistence type="predicted"/>
<accession>A0A803PDR6</accession>
<keyword evidence="2" id="KW-1185">Reference proteome</keyword>
<dbReference type="Gramene" id="evm.model.04.1596">
    <property type="protein sequence ID" value="cds.evm.model.04.1596"/>
    <property type="gene ID" value="evm.TU.04.1596"/>
</dbReference>
<evidence type="ECO:0000313" key="1">
    <source>
        <dbReference type="EnsemblPlants" id="cds.evm.model.04.1596"/>
    </source>
</evidence>
<reference evidence="1" key="1">
    <citation type="submission" date="2018-11" db="EMBL/GenBank/DDBJ databases">
        <authorList>
            <person name="Grassa J C."/>
        </authorList>
    </citation>
    <scope>NUCLEOTIDE SEQUENCE [LARGE SCALE GENOMIC DNA]</scope>
</reference>
<name>A0A803PDR6_CANSA</name>
<protein>
    <submittedName>
        <fullName evidence="1">Uncharacterized protein</fullName>
    </submittedName>
</protein>
<evidence type="ECO:0000313" key="2">
    <source>
        <dbReference type="Proteomes" id="UP000596661"/>
    </source>
</evidence>
<dbReference type="Proteomes" id="UP000596661">
    <property type="component" value="Chromosome 4"/>
</dbReference>
<dbReference type="EnsemblPlants" id="evm.model.04.1596">
    <property type="protein sequence ID" value="cds.evm.model.04.1596"/>
    <property type="gene ID" value="evm.TU.04.1596"/>
</dbReference>
<reference evidence="1" key="2">
    <citation type="submission" date="2021-03" db="UniProtKB">
        <authorList>
            <consortium name="EnsemblPlants"/>
        </authorList>
    </citation>
    <scope>IDENTIFICATION</scope>
</reference>
<dbReference type="AlphaFoldDB" id="A0A803PDR6"/>